<dbReference type="Gene3D" id="1.10.10.10">
    <property type="entry name" value="Winged helix-like DNA-binding domain superfamily/Winged helix DNA-binding domain"/>
    <property type="match status" value="1"/>
</dbReference>
<dbReference type="InterPro" id="IPR039420">
    <property type="entry name" value="WalR-like"/>
</dbReference>
<dbReference type="Pfam" id="PF00072">
    <property type="entry name" value="Response_reg"/>
    <property type="match status" value="1"/>
</dbReference>
<evidence type="ECO:0000313" key="12">
    <source>
        <dbReference type="EMBL" id="KFN88654.1"/>
    </source>
</evidence>
<accession>A0A091BV90</accession>
<evidence type="ECO:0000256" key="9">
    <source>
        <dbReference type="PROSITE-ProRule" id="PRU01091"/>
    </source>
</evidence>
<dbReference type="Pfam" id="PF00486">
    <property type="entry name" value="Trans_reg_C"/>
    <property type="match status" value="1"/>
</dbReference>
<evidence type="ECO:0000256" key="8">
    <source>
        <dbReference type="PROSITE-ProRule" id="PRU00169"/>
    </source>
</evidence>
<keyword evidence="15" id="KW-1185">Reference proteome</keyword>
<dbReference type="FunFam" id="3.40.50.2300:FF:000001">
    <property type="entry name" value="DNA-binding response regulator PhoB"/>
    <property type="match status" value="1"/>
</dbReference>
<dbReference type="PROSITE" id="PS50110">
    <property type="entry name" value="RESPONSE_REGULATORY"/>
    <property type="match status" value="1"/>
</dbReference>
<feature type="domain" description="OmpR/PhoB-type" evidence="11">
    <location>
        <begin position="124"/>
        <end position="222"/>
    </location>
</feature>
<feature type="modified residue" description="4-aspartylphosphate" evidence="8">
    <location>
        <position position="51"/>
    </location>
</feature>
<dbReference type="InterPro" id="IPR001789">
    <property type="entry name" value="Sig_transdc_resp-reg_receiver"/>
</dbReference>
<evidence type="ECO:0000256" key="7">
    <source>
        <dbReference type="ARBA" id="ARBA00071115"/>
    </source>
</evidence>
<dbReference type="Gene3D" id="6.10.250.690">
    <property type="match status" value="1"/>
</dbReference>
<dbReference type="RefSeq" id="WP_039696199.1">
    <property type="nucleotide sequence ID" value="NZ_AUZH01000011.1"/>
</dbReference>
<gene>
    <name evidence="12" type="ORF">H702_02300</name>
    <name evidence="13" type="ORF">SAMN02910290_01280</name>
</gene>
<dbReference type="SMART" id="SM00862">
    <property type="entry name" value="Trans_reg_C"/>
    <property type="match status" value="1"/>
</dbReference>
<organism evidence="12 14">
    <name type="scientific">Streptococcus equinus JB1</name>
    <dbReference type="NCBI Taxonomy" id="1294274"/>
    <lineage>
        <taxon>Bacteria</taxon>
        <taxon>Bacillati</taxon>
        <taxon>Bacillota</taxon>
        <taxon>Bacilli</taxon>
        <taxon>Lactobacillales</taxon>
        <taxon>Streptococcaceae</taxon>
        <taxon>Streptococcus</taxon>
    </lineage>
</organism>
<dbReference type="AlphaFoldDB" id="A0A091BV90"/>
<dbReference type="GO" id="GO:0005829">
    <property type="term" value="C:cytosol"/>
    <property type="evidence" value="ECO:0007669"/>
    <property type="project" value="TreeGrafter"/>
</dbReference>
<evidence type="ECO:0000313" key="14">
    <source>
        <dbReference type="Proteomes" id="UP000029382"/>
    </source>
</evidence>
<evidence type="ECO:0000256" key="5">
    <source>
        <dbReference type="ARBA" id="ARBA00023163"/>
    </source>
</evidence>
<keyword evidence="2" id="KW-0902">Two-component regulatory system</keyword>
<dbReference type="EMBL" id="AUZH01000011">
    <property type="protein sequence ID" value="KFN88654.1"/>
    <property type="molecule type" value="Genomic_DNA"/>
</dbReference>
<evidence type="ECO:0000256" key="3">
    <source>
        <dbReference type="ARBA" id="ARBA00023015"/>
    </source>
</evidence>
<dbReference type="InterPro" id="IPR036388">
    <property type="entry name" value="WH-like_DNA-bd_sf"/>
</dbReference>
<evidence type="ECO:0000313" key="15">
    <source>
        <dbReference type="Proteomes" id="UP000182793"/>
    </source>
</evidence>
<keyword evidence="1 8" id="KW-0597">Phosphoprotein</keyword>
<dbReference type="Gene3D" id="3.40.50.2300">
    <property type="match status" value="1"/>
</dbReference>
<dbReference type="Proteomes" id="UP000029382">
    <property type="component" value="Unassembled WGS sequence"/>
</dbReference>
<dbReference type="PANTHER" id="PTHR48111">
    <property type="entry name" value="REGULATOR OF RPOS"/>
    <property type="match status" value="1"/>
</dbReference>
<dbReference type="SUPFAM" id="SSF52172">
    <property type="entry name" value="CheY-like"/>
    <property type="match status" value="1"/>
</dbReference>
<feature type="domain" description="Response regulatory" evidence="10">
    <location>
        <begin position="2"/>
        <end position="116"/>
    </location>
</feature>
<evidence type="ECO:0000256" key="4">
    <source>
        <dbReference type="ARBA" id="ARBA00023125"/>
    </source>
</evidence>
<evidence type="ECO:0000259" key="10">
    <source>
        <dbReference type="PROSITE" id="PS50110"/>
    </source>
</evidence>
<name>A0A091BV90_STREI</name>
<proteinExistence type="predicted"/>
<dbReference type="PANTHER" id="PTHR48111:SF22">
    <property type="entry name" value="REGULATOR OF RPOS"/>
    <property type="match status" value="1"/>
</dbReference>
<dbReference type="GO" id="GO:0000976">
    <property type="term" value="F:transcription cis-regulatory region binding"/>
    <property type="evidence" value="ECO:0007669"/>
    <property type="project" value="TreeGrafter"/>
</dbReference>
<dbReference type="GO" id="GO:0000156">
    <property type="term" value="F:phosphorelay response regulator activity"/>
    <property type="evidence" value="ECO:0007669"/>
    <property type="project" value="TreeGrafter"/>
</dbReference>
<dbReference type="CDD" id="cd17625">
    <property type="entry name" value="REC_OmpR_DrrD-like"/>
    <property type="match status" value="1"/>
</dbReference>
<keyword evidence="3" id="KW-0805">Transcription regulation</keyword>
<dbReference type="SMART" id="SM00448">
    <property type="entry name" value="REC"/>
    <property type="match status" value="1"/>
</dbReference>
<evidence type="ECO:0000313" key="13">
    <source>
        <dbReference type="EMBL" id="SFL29652.1"/>
    </source>
</evidence>
<evidence type="ECO:0000256" key="6">
    <source>
        <dbReference type="ARBA" id="ARBA00055621"/>
    </source>
</evidence>
<sequence length="229" mass="26088">MRILVVEDEKGIAEAIQAILENHRYEVDLIFDGESALDYILTGLYDLVLLDIMLPKLDGVSVLKRVRQMGMEVPIIFLTAKSQLEDRVLGLDLGADDYMTKPFEAEELLARIRLRTRQSSITQVNHLKFGNLILNLDTRELSVAEREVKLSNKEFLLMETFLRNSKKIIPKNQLILKVWGPLDESDYNQLEVFISFLRKKLRFLAASAVIKTTKGVGYSLEDGEKEGSS</sequence>
<dbReference type="PROSITE" id="PS51755">
    <property type="entry name" value="OMPR_PHOB"/>
    <property type="match status" value="1"/>
</dbReference>
<evidence type="ECO:0000256" key="1">
    <source>
        <dbReference type="ARBA" id="ARBA00022553"/>
    </source>
</evidence>
<comment type="function">
    <text evidence="6">Member of the two-component regulatory system DltS/DltR. Regulates the expression of the dlt operon.</text>
</comment>
<dbReference type="GO" id="GO:0006355">
    <property type="term" value="P:regulation of DNA-templated transcription"/>
    <property type="evidence" value="ECO:0007669"/>
    <property type="project" value="InterPro"/>
</dbReference>
<evidence type="ECO:0000259" key="11">
    <source>
        <dbReference type="PROSITE" id="PS51755"/>
    </source>
</evidence>
<dbReference type="EMBL" id="FOTG01000006">
    <property type="protein sequence ID" value="SFL29652.1"/>
    <property type="molecule type" value="Genomic_DNA"/>
</dbReference>
<dbReference type="InterPro" id="IPR001867">
    <property type="entry name" value="OmpR/PhoB-type_DNA-bd"/>
</dbReference>
<dbReference type="CDD" id="cd00383">
    <property type="entry name" value="trans_reg_C"/>
    <property type="match status" value="1"/>
</dbReference>
<evidence type="ECO:0000256" key="2">
    <source>
        <dbReference type="ARBA" id="ARBA00023012"/>
    </source>
</evidence>
<dbReference type="GO" id="GO:0032993">
    <property type="term" value="C:protein-DNA complex"/>
    <property type="evidence" value="ECO:0007669"/>
    <property type="project" value="TreeGrafter"/>
</dbReference>
<reference evidence="13 15" key="2">
    <citation type="submission" date="2016-10" db="EMBL/GenBank/DDBJ databases">
        <authorList>
            <person name="Varghese N."/>
            <person name="Submissions S."/>
        </authorList>
    </citation>
    <scope>NUCLEOTIDE SEQUENCE [LARGE SCALE GENOMIC DNA]</scope>
    <source>
        <strain evidence="13 15">JB1</strain>
    </source>
</reference>
<dbReference type="Proteomes" id="UP000182793">
    <property type="component" value="Unassembled WGS sequence"/>
</dbReference>
<dbReference type="InterPro" id="IPR011006">
    <property type="entry name" value="CheY-like_superfamily"/>
</dbReference>
<keyword evidence="5" id="KW-0804">Transcription</keyword>
<protein>
    <recommendedName>
        <fullName evidence="7">Transcriptional regulatory protein DltR</fullName>
    </recommendedName>
</protein>
<reference evidence="12 14" key="1">
    <citation type="journal article" date="2014" name="Genome Announc.">
        <title>Draft Genome Sequences of Streptococcus bovis Strains ATCC 33317 and JB1.</title>
        <authorList>
            <person name="Benahmed F.H."/>
            <person name="Gopinath G.R."/>
            <person name="Harbottle H."/>
            <person name="Cotta M.A."/>
            <person name="Luo Y."/>
            <person name="Henderson C."/>
            <person name="Teri P."/>
            <person name="Soppet D."/>
            <person name="Rasmussen M."/>
            <person name="Whitehead T.R."/>
            <person name="Davidson M."/>
        </authorList>
    </citation>
    <scope>NUCLEOTIDE SEQUENCE [LARGE SCALE GENOMIC DNA]</scope>
    <source>
        <strain evidence="12 14">JB1</strain>
    </source>
</reference>
<keyword evidence="4 9" id="KW-0238">DNA-binding</keyword>
<comment type="caution">
    <text evidence="12">The sequence shown here is derived from an EMBL/GenBank/DDBJ whole genome shotgun (WGS) entry which is preliminary data.</text>
</comment>
<feature type="DNA-binding region" description="OmpR/PhoB-type" evidence="9">
    <location>
        <begin position="124"/>
        <end position="222"/>
    </location>
</feature>